<gene>
    <name evidence="6" type="ORF">MMEN_LOCUS12917</name>
</gene>
<feature type="non-terminal residue" evidence="6">
    <location>
        <position position="1"/>
    </location>
</feature>
<protein>
    <submittedName>
        <fullName evidence="6">(Atlantic silverside) hypothetical protein</fullName>
    </submittedName>
</protein>
<proteinExistence type="inferred from homology"/>
<dbReference type="Proteomes" id="UP000677803">
    <property type="component" value="Unassembled WGS sequence"/>
</dbReference>
<keyword evidence="7" id="KW-1185">Reference proteome</keyword>
<feature type="compositionally biased region" description="Polar residues" evidence="5">
    <location>
        <begin position="44"/>
        <end position="82"/>
    </location>
</feature>
<evidence type="ECO:0000313" key="7">
    <source>
        <dbReference type="Proteomes" id="UP000677803"/>
    </source>
</evidence>
<dbReference type="EMBL" id="CAJRST010014446">
    <property type="protein sequence ID" value="CAG5929284.1"/>
    <property type="molecule type" value="Genomic_DNA"/>
</dbReference>
<dbReference type="GO" id="GO:0015629">
    <property type="term" value="C:actin cytoskeleton"/>
    <property type="evidence" value="ECO:0007669"/>
    <property type="project" value="TreeGrafter"/>
</dbReference>
<dbReference type="GO" id="GO:0032233">
    <property type="term" value="P:positive regulation of actin filament bundle assembly"/>
    <property type="evidence" value="ECO:0007669"/>
    <property type="project" value="TreeGrafter"/>
</dbReference>
<evidence type="ECO:0000256" key="4">
    <source>
        <dbReference type="ARBA" id="ARBA00038161"/>
    </source>
</evidence>
<reference evidence="6" key="1">
    <citation type="submission" date="2021-05" db="EMBL/GenBank/DDBJ databases">
        <authorList>
            <person name="Tigano A."/>
        </authorList>
    </citation>
    <scope>NUCLEOTIDE SEQUENCE</scope>
</reference>
<evidence type="ECO:0000256" key="5">
    <source>
        <dbReference type="SAM" id="MobiDB-lite"/>
    </source>
</evidence>
<feature type="region of interest" description="Disordered" evidence="5">
    <location>
        <begin position="1"/>
        <end position="126"/>
    </location>
</feature>
<comment type="caution">
    <text evidence="6">The sequence shown here is derived from an EMBL/GenBank/DDBJ whole genome shotgun (WGS) entry which is preliminary data.</text>
</comment>
<feature type="compositionally biased region" description="Low complexity" evidence="5">
    <location>
        <begin position="26"/>
        <end position="43"/>
    </location>
</feature>
<comment type="subcellular location">
    <subcellularLocation>
        <location evidence="1">Cytoplasm</location>
    </subcellularLocation>
</comment>
<feature type="compositionally biased region" description="Low complexity" evidence="5">
    <location>
        <begin position="205"/>
        <end position="216"/>
    </location>
</feature>
<dbReference type="PANTHER" id="PTHR24217">
    <property type="entry name" value="PUTATIVE-RELATED"/>
    <property type="match status" value="1"/>
</dbReference>
<dbReference type="GO" id="GO:0030018">
    <property type="term" value="C:Z disc"/>
    <property type="evidence" value="ECO:0007669"/>
    <property type="project" value="TreeGrafter"/>
</dbReference>
<evidence type="ECO:0000256" key="2">
    <source>
        <dbReference type="ARBA" id="ARBA00022490"/>
    </source>
</evidence>
<evidence type="ECO:0000313" key="6">
    <source>
        <dbReference type="EMBL" id="CAG5929284.1"/>
    </source>
</evidence>
<evidence type="ECO:0000256" key="1">
    <source>
        <dbReference type="ARBA" id="ARBA00004496"/>
    </source>
</evidence>
<dbReference type="OrthoDB" id="8951357at2759"/>
<comment type="similarity">
    <text evidence="4">Belongs to the synaptopodin family.</text>
</comment>
<organism evidence="6 7">
    <name type="scientific">Menidia menidia</name>
    <name type="common">Atlantic silverside</name>
    <dbReference type="NCBI Taxonomy" id="238744"/>
    <lineage>
        <taxon>Eukaryota</taxon>
        <taxon>Metazoa</taxon>
        <taxon>Chordata</taxon>
        <taxon>Craniata</taxon>
        <taxon>Vertebrata</taxon>
        <taxon>Euteleostomi</taxon>
        <taxon>Actinopterygii</taxon>
        <taxon>Neopterygii</taxon>
        <taxon>Teleostei</taxon>
        <taxon>Neoteleostei</taxon>
        <taxon>Acanthomorphata</taxon>
        <taxon>Ovalentaria</taxon>
        <taxon>Atherinomorphae</taxon>
        <taxon>Atheriniformes</taxon>
        <taxon>Atherinopsidae</taxon>
        <taxon>Menidiinae</taxon>
        <taxon>Menidia</taxon>
    </lineage>
</organism>
<dbReference type="GO" id="GO:0005634">
    <property type="term" value="C:nucleus"/>
    <property type="evidence" value="ECO:0007669"/>
    <property type="project" value="TreeGrafter"/>
</dbReference>
<dbReference type="GO" id="GO:0003779">
    <property type="term" value="F:actin binding"/>
    <property type="evidence" value="ECO:0007669"/>
    <property type="project" value="TreeGrafter"/>
</dbReference>
<keyword evidence="2" id="KW-0963">Cytoplasm</keyword>
<dbReference type="AlphaFoldDB" id="A0A8S4BAR0"/>
<feature type="compositionally biased region" description="Low complexity" evidence="5">
    <location>
        <begin position="1"/>
        <end position="16"/>
    </location>
</feature>
<sequence>MNTWPQEQHQAQHEPPWAQAVPPQPTQQSNWPQPTSSTPPQQQVNSWPSTQAQPQTPVSIWTPQSQHAPMNASTSIVNTQPSPKLWHPPQNPPQNQIPPPPPRRMPSFTVGERASSPVNPMATVLNPKTSAGTAFEMPVVKGKGADMFAKRQSRMEKFVVDSETVEANKASRSTSPAASLPIEWKYTPNAVGRSYSLSPPARVLSSGQKSASASSSPKPPIRAYTAPPARQTSWLEKGFKPLSPWEAASRHPQGLVEEAFAFQNLQQSLISNVHLAAHRKMLPKVPAEWRARVSYQAQQKIGSQTWSQSQSQSRAPLSSFMPQAKSLVSSPVRSQVSYRSLPRQWQPQRYVAEANLRPSASLSEWNKRLEKQAHKSVYTSSTHSWR</sequence>
<feature type="region of interest" description="Disordered" evidence="5">
    <location>
        <begin position="197"/>
        <end position="227"/>
    </location>
</feature>
<name>A0A8S4BAR0_9TELE</name>
<dbReference type="InterPro" id="IPR051976">
    <property type="entry name" value="Synaptopodin_domain"/>
</dbReference>
<feature type="compositionally biased region" description="Pro residues" evidence="5">
    <location>
        <begin position="89"/>
        <end position="104"/>
    </location>
</feature>
<accession>A0A8S4BAR0</accession>
<feature type="region of interest" description="Disordered" evidence="5">
    <location>
        <begin position="163"/>
        <end position="183"/>
    </location>
</feature>
<evidence type="ECO:0000256" key="3">
    <source>
        <dbReference type="ARBA" id="ARBA00022553"/>
    </source>
</evidence>
<dbReference type="PANTHER" id="PTHR24217:SF0">
    <property type="entry name" value="PDZ DOMAIN-CONTAINING PROTEIN"/>
    <property type="match status" value="1"/>
</dbReference>
<keyword evidence="3" id="KW-0597">Phosphoprotein</keyword>